<dbReference type="EMBL" id="MDYQ01000502">
    <property type="protein sequence ID" value="PRP74081.1"/>
    <property type="molecule type" value="Genomic_DNA"/>
</dbReference>
<dbReference type="InterPro" id="IPR001138">
    <property type="entry name" value="Zn2Cys6_DnaBD"/>
</dbReference>
<evidence type="ECO:0000256" key="4">
    <source>
        <dbReference type="SAM" id="MobiDB-lite"/>
    </source>
</evidence>
<organism evidence="6 7">
    <name type="scientific">Planoprotostelium fungivorum</name>
    <dbReference type="NCBI Taxonomy" id="1890364"/>
    <lineage>
        <taxon>Eukaryota</taxon>
        <taxon>Amoebozoa</taxon>
        <taxon>Evosea</taxon>
        <taxon>Variosea</taxon>
        <taxon>Cavosteliida</taxon>
        <taxon>Cavosteliaceae</taxon>
        <taxon>Planoprotostelium</taxon>
    </lineage>
</organism>
<evidence type="ECO:0000256" key="3">
    <source>
        <dbReference type="SAM" id="Coils"/>
    </source>
</evidence>
<dbReference type="InterPro" id="IPR050335">
    <property type="entry name" value="ERT1_acuK_gluconeogen_tf"/>
</dbReference>
<evidence type="ECO:0000313" key="6">
    <source>
        <dbReference type="EMBL" id="PRP74081.1"/>
    </source>
</evidence>
<name>A0A2P6MQU3_9EUKA</name>
<feature type="compositionally biased region" description="Polar residues" evidence="4">
    <location>
        <begin position="1"/>
        <end position="11"/>
    </location>
</feature>
<dbReference type="PROSITE" id="PS00463">
    <property type="entry name" value="ZN2_CY6_FUNGAL_1"/>
    <property type="match status" value="1"/>
</dbReference>
<dbReference type="OrthoDB" id="1555531at2759"/>
<feature type="compositionally biased region" description="Basic and acidic residues" evidence="4">
    <location>
        <begin position="81"/>
        <end position="91"/>
    </location>
</feature>
<dbReference type="SMART" id="SM00066">
    <property type="entry name" value="GAL4"/>
    <property type="match status" value="1"/>
</dbReference>
<gene>
    <name evidence="6" type="ORF">PROFUN_08705</name>
</gene>
<dbReference type="GO" id="GO:0000981">
    <property type="term" value="F:DNA-binding transcription factor activity, RNA polymerase II-specific"/>
    <property type="evidence" value="ECO:0007669"/>
    <property type="project" value="InterPro"/>
</dbReference>
<comment type="caution">
    <text evidence="6">The sequence shown here is derived from an EMBL/GenBank/DDBJ whole genome shotgun (WGS) entry which is preliminary data.</text>
</comment>
<dbReference type="Pfam" id="PF00172">
    <property type="entry name" value="Zn_clus"/>
    <property type="match status" value="1"/>
</dbReference>
<dbReference type="InParanoid" id="A0A2P6MQU3"/>
<reference evidence="6 7" key="1">
    <citation type="journal article" date="2018" name="Genome Biol. Evol.">
        <title>Multiple Roots of Fruiting Body Formation in Amoebozoa.</title>
        <authorList>
            <person name="Hillmann F."/>
            <person name="Forbes G."/>
            <person name="Novohradska S."/>
            <person name="Ferling I."/>
            <person name="Riege K."/>
            <person name="Groth M."/>
            <person name="Westermann M."/>
            <person name="Marz M."/>
            <person name="Spaller T."/>
            <person name="Winckler T."/>
            <person name="Schaap P."/>
            <person name="Glockner G."/>
        </authorList>
    </citation>
    <scope>NUCLEOTIDE SEQUENCE [LARGE SCALE GENOMIC DNA]</scope>
    <source>
        <strain evidence="6 7">Jena</strain>
    </source>
</reference>
<protein>
    <recommendedName>
        <fullName evidence="5">Zn(2)-C6 fungal-type domain-containing protein</fullName>
    </recommendedName>
</protein>
<evidence type="ECO:0000256" key="1">
    <source>
        <dbReference type="ARBA" id="ARBA00022723"/>
    </source>
</evidence>
<dbReference type="InterPro" id="IPR036864">
    <property type="entry name" value="Zn2-C6_fun-type_DNA-bd_sf"/>
</dbReference>
<dbReference type="GO" id="GO:0008270">
    <property type="term" value="F:zinc ion binding"/>
    <property type="evidence" value="ECO:0007669"/>
    <property type="project" value="InterPro"/>
</dbReference>
<keyword evidence="7" id="KW-1185">Reference proteome</keyword>
<dbReference type="SUPFAM" id="SSF57701">
    <property type="entry name" value="Zn2/Cys6 DNA-binding domain"/>
    <property type="match status" value="1"/>
</dbReference>
<dbReference type="STRING" id="1890364.A0A2P6MQU3"/>
<dbReference type="PANTHER" id="PTHR47659:SF1">
    <property type="entry name" value="TRANSCRIPTION ACTIVATOR OF GLUCONEOGENESIS ERT1"/>
    <property type="match status" value="1"/>
</dbReference>
<keyword evidence="2" id="KW-0539">Nucleus</keyword>
<keyword evidence="1" id="KW-0479">Metal-binding</keyword>
<proteinExistence type="predicted"/>
<evidence type="ECO:0000259" key="5">
    <source>
        <dbReference type="PROSITE" id="PS50048"/>
    </source>
</evidence>
<accession>A0A2P6MQU3</accession>
<evidence type="ECO:0000256" key="2">
    <source>
        <dbReference type="ARBA" id="ARBA00023242"/>
    </source>
</evidence>
<feature type="region of interest" description="Disordered" evidence="4">
    <location>
        <begin position="79"/>
        <end position="119"/>
    </location>
</feature>
<dbReference type="Proteomes" id="UP000241769">
    <property type="component" value="Unassembled WGS sequence"/>
</dbReference>
<feature type="domain" description="Zn(2)-C6 fungal-type" evidence="5">
    <location>
        <begin position="48"/>
        <end position="77"/>
    </location>
</feature>
<dbReference type="Gene3D" id="4.10.240.10">
    <property type="entry name" value="Zn(2)-C6 fungal-type DNA-binding domain"/>
    <property type="match status" value="1"/>
</dbReference>
<feature type="compositionally biased region" description="Polar residues" evidence="4">
    <location>
        <begin position="30"/>
        <end position="46"/>
    </location>
</feature>
<dbReference type="AlphaFoldDB" id="A0A2P6MQU3"/>
<dbReference type="CDD" id="cd00067">
    <property type="entry name" value="GAL4"/>
    <property type="match status" value="1"/>
</dbReference>
<feature type="coiled-coil region" evidence="3">
    <location>
        <begin position="403"/>
        <end position="430"/>
    </location>
</feature>
<evidence type="ECO:0000313" key="7">
    <source>
        <dbReference type="Proteomes" id="UP000241769"/>
    </source>
</evidence>
<feature type="region of interest" description="Disordered" evidence="4">
    <location>
        <begin position="1"/>
        <end position="46"/>
    </location>
</feature>
<dbReference type="PANTHER" id="PTHR47659">
    <property type="entry name" value="ZN(II)2CYS6 TRANSCRIPTION FACTOR (EUROFUNG)-RELATED"/>
    <property type="match status" value="1"/>
</dbReference>
<feature type="compositionally biased region" description="Polar residues" evidence="4">
    <location>
        <begin position="101"/>
        <end position="116"/>
    </location>
</feature>
<dbReference type="PROSITE" id="PS50048">
    <property type="entry name" value="ZN2_CY6_FUNGAL_2"/>
    <property type="match status" value="1"/>
</dbReference>
<sequence length="446" mass="50415">MSNTTNVSPSTDFEVLDVSQPSEPSPLQVLASSSTSRPRATNKKVTSACTNCKRDHASCDSGRPCKRCVQRGVADSCFNGESRKRGPKRYDSPIPKARPTSPESNFISVSPTSSDSYEPVDGRYGGMAGIATEQAIPQEGGDSIFNWFMLSNGFEASSPTEYSLAHPETTNIKTEGESEPPSLYIRSEESLYRLHSVLLAKGITNIWSIEEMRERQQKIFAYREFVTQEQKKMMKEQFNEMLSVFIKTANTISVPTVVWDRTGVIHYANDGYIELTDFSGTLPSTSEDLFMMEMVSSSTLSSLAILMRDIFPKPDTKNAVIEGEARLWTKCNAVNKFIHSFERDNFYVHGQIYLTIKRDVLGLPCLFMTHFFPYPNKSTFISRKGNTLDDLLAAGKITQEVYLSEKRVEREQKEKKIEALKERLKDCTVSEQRTMYQKKLDELELD</sequence>
<keyword evidence="3" id="KW-0175">Coiled coil</keyword>